<feature type="transmembrane region" description="Helical" evidence="5">
    <location>
        <begin position="371"/>
        <end position="393"/>
    </location>
</feature>
<dbReference type="Proteomes" id="UP000005258">
    <property type="component" value="Chromosome"/>
</dbReference>
<dbReference type="SUPFAM" id="SSF103473">
    <property type="entry name" value="MFS general substrate transporter"/>
    <property type="match status" value="1"/>
</dbReference>
<keyword evidence="8" id="KW-1185">Reference proteome</keyword>
<dbReference type="KEGG" id="tmo:TMO_0479"/>
<organism evidence="7 8">
    <name type="scientific">Tistrella mobilis (strain KA081020-065)</name>
    <dbReference type="NCBI Taxonomy" id="1110502"/>
    <lineage>
        <taxon>Bacteria</taxon>
        <taxon>Pseudomonadati</taxon>
        <taxon>Pseudomonadota</taxon>
        <taxon>Alphaproteobacteria</taxon>
        <taxon>Geminicoccales</taxon>
        <taxon>Geminicoccaceae</taxon>
        <taxon>Tistrella</taxon>
    </lineage>
</organism>
<accession>I3THT0</accession>
<feature type="transmembrane region" description="Helical" evidence="5">
    <location>
        <begin position="167"/>
        <end position="191"/>
    </location>
</feature>
<feature type="region of interest" description="Disordered" evidence="4">
    <location>
        <begin position="1"/>
        <end position="22"/>
    </location>
</feature>
<feature type="transmembrane region" description="Helical" evidence="5">
    <location>
        <begin position="197"/>
        <end position="223"/>
    </location>
</feature>
<dbReference type="Pfam" id="PF07690">
    <property type="entry name" value="MFS_1"/>
    <property type="match status" value="1"/>
</dbReference>
<dbReference type="PROSITE" id="PS50850">
    <property type="entry name" value="MFS"/>
    <property type="match status" value="1"/>
</dbReference>
<feature type="transmembrane region" description="Helical" evidence="5">
    <location>
        <begin position="33"/>
        <end position="57"/>
    </location>
</feature>
<evidence type="ECO:0000256" key="4">
    <source>
        <dbReference type="SAM" id="MobiDB-lite"/>
    </source>
</evidence>
<feature type="transmembrane region" description="Helical" evidence="5">
    <location>
        <begin position="399"/>
        <end position="416"/>
    </location>
</feature>
<dbReference type="HOGENOM" id="CLU_052955_0_0_5"/>
<dbReference type="PANTHER" id="PTHR23546:SF1">
    <property type="entry name" value="MEMBRANE PROTEIN"/>
    <property type="match status" value="1"/>
</dbReference>
<sequence length="421" mass="41127">MKVSSMPGSSSAGSTPAVAAPPAGAVPRHALRLLGAAVAVIGAGQAIQVAIVPGLIAATGIDAATLGLLVALGVLPFMVGAPLWGRLSDRFGRRPVLLAGLVGAALAHALFAGAADLLAAGRISHGTGLGVMIVSRLIFGVAGSAIYPVGQAWAVDLAGPERRLAAAGALAAGLSVGRLAGPAVALALLMVGPVAPLWGLSAIGAGSAVLVVVGLGGAAAAAGRCGAAVAAGRPPRAAEGMMRPFLVVGIGTFAMGMMQFVFGLHAMARLDMAAPAASQLVAIVMAVAAVVMLGVQTLVLPRLGSRPALAARAWAAGLALLPVSIALGWWGGAWWAFVASAMLTGAGMAVVVAMLFARVTADPRLRGTRAGLLNSAQTAGYAAGSAVGGLYAAGAALPFGLALGALLVAVMAGWRLPARPI</sequence>
<dbReference type="EMBL" id="CP003236">
    <property type="protein sequence ID" value="AFK52318.1"/>
    <property type="molecule type" value="Genomic_DNA"/>
</dbReference>
<dbReference type="InterPro" id="IPR011701">
    <property type="entry name" value="MFS"/>
</dbReference>
<feature type="transmembrane region" description="Helical" evidence="5">
    <location>
        <begin position="337"/>
        <end position="359"/>
    </location>
</feature>
<gene>
    <name evidence="7" type="ordered locus">TMO_0479</name>
</gene>
<dbReference type="GO" id="GO:0022857">
    <property type="term" value="F:transmembrane transporter activity"/>
    <property type="evidence" value="ECO:0007669"/>
    <property type="project" value="InterPro"/>
</dbReference>
<feature type="domain" description="Major facilitator superfamily (MFS) profile" evidence="6">
    <location>
        <begin position="30"/>
        <end position="421"/>
    </location>
</feature>
<reference evidence="7 8" key="1">
    <citation type="journal article" date="2012" name="J. Am. Chem. Soc.">
        <title>Bacterial biosynthesis and maturation of the didemnin anti-cancer agents.</title>
        <authorList>
            <person name="Xu Y."/>
            <person name="Kersten R.D."/>
            <person name="Nam S.J."/>
            <person name="Lu L."/>
            <person name="Al-Suwailem A.M."/>
            <person name="Zheng H."/>
            <person name="Fenical W."/>
            <person name="Dorrestein P.C."/>
            <person name="Moore B.S."/>
            <person name="Qian P.Y."/>
        </authorList>
    </citation>
    <scope>NUCLEOTIDE SEQUENCE [LARGE SCALE GENOMIC DNA]</scope>
    <source>
        <strain evidence="7 8">KA081020-065</strain>
    </source>
</reference>
<feature type="transmembrane region" description="Helical" evidence="5">
    <location>
        <begin position="133"/>
        <end position="155"/>
    </location>
</feature>
<keyword evidence="3 5" id="KW-0472">Membrane</keyword>
<dbReference type="InterPro" id="IPR020846">
    <property type="entry name" value="MFS_dom"/>
</dbReference>
<evidence type="ECO:0000259" key="6">
    <source>
        <dbReference type="PROSITE" id="PS50850"/>
    </source>
</evidence>
<dbReference type="AlphaFoldDB" id="I3THT0"/>
<name>I3THT0_TISMK</name>
<feature type="transmembrane region" description="Helical" evidence="5">
    <location>
        <begin position="280"/>
        <end position="301"/>
    </location>
</feature>
<dbReference type="eggNOG" id="COG2814">
    <property type="taxonomic scope" value="Bacteria"/>
</dbReference>
<evidence type="ECO:0000313" key="7">
    <source>
        <dbReference type="EMBL" id="AFK52318.1"/>
    </source>
</evidence>
<feature type="transmembrane region" description="Helical" evidence="5">
    <location>
        <begin position="96"/>
        <end position="121"/>
    </location>
</feature>
<dbReference type="InterPro" id="IPR036259">
    <property type="entry name" value="MFS_trans_sf"/>
</dbReference>
<feature type="transmembrane region" description="Helical" evidence="5">
    <location>
        <begin position="313"/>
        <end position="331"/>
    </location>
</feature>
<feature type="transmembrane region" description="Helical" evidence="5">
    <location>
        <begin position="63"/>
        <end position="84"/>
    </location>
</feature>
<evidence type="ECO:0000256" key="1">
    <source>
        <dbReference type="ARBA" id="ARBA00022692"/>
    </source>
</evidence>
<keyword evidence="2 5" id="KW-1133">Transmembrane helix</keyword>
<evidence type="ECO:0000313" key="8">
    <source>
        <dbReference type="Proteomes" id="UP000005258"/>
    </source>
</evidence>
<dbReference type="PANTHER" id="PTHR23546">
    <property type="entry name" value="TRANSPORT PROTEIN"/>
    <property type="match status" value="1"/>
</dbReference>
<keyword evidence="1 5" id="KW-0812">Transmembrane</keyword>
<evidence type="ECO:0000256" key="3">
    <source>
        <dbReference type="ARBA" id="ARBA00023136"/>
    </source>
</evidence>
<protein>
    <recommendedName>
        <fullName evidence="6">Major facilitator superfamily (MFS) profile domain-containing protein</fullName>
    </recommendedName>
</protein>
<evidence type="ECO:0000256" key="2">
    <source>
        <dbReference type="ARBA" id="ARBA00022989"/>
    </source>
</evidence>
<proteinExistence type="predicted"/>
<feature type="transmembrane region" description="Helical" evidence="5">
    <location>
        <begin position="244"/>
        <end position="268"/>
    </location>
</feature>
<dbReference type="Gene3D" id="1.20.1250.20">
    <property type="entry name" value="MFS general substrate transporter like domains"/>
    <property type="match status" value="1"/>
</dbReference>
<evidence type="ECO:0000256" key="5">
    <source>
        <dbReference type="SAM" id="Phobius"/>
    </source>
</evidence>